<organism evidence="5 6">
    <name type="scientific">Brenthis ino</name>
    <name type="common">lesser marbled fritillary</name>
    <dbReference type="NCBI Taxonomy" id="405034"/>
    <lineage>
        <taxon>Eukaryota</taxon>
        <taxon>Metazoa</taxon>
        <taxon>Ecdysozoa</taxon>
        <taxon>Arthropoda</taxon>
        <taxon>Hexapoda</taxon>
        <taxon>Insecta</taxon>
        <taxon>Pterygota</taxon>
        <taxon>Neoptera</taxon>
        <taxon>Endopterygota</taxon>
        <taxon>Lepidoptera</taxon>
        <taxon>Glossata</taxon>
        <taxon>Ditrysia</taxon>
        <taxon>Papilionoidea</taxon>
        <taxon>Nymphalidae</taxon>
        <taxon>Heliconiinae</taxon>
        <taxon>Argynnini</taxon>
        <taxon>Brenthis</taxon>
    </lineage>
</organism>
<keyword evidence="6" id="KW-1185">Reference proteome</keyword>
<gene>
    <name evidence="5" type="ORF">BINO364_LOCUS6577</name>
</gene>
<dbReference type="InterPro" id="IPR005203">
    <property type="entry name" value="Hemocyanin_C"/>
</dbReference>
<name>A0A8J9UV91_9NEOP</name>
<dbReference type="Gene3D" id="1.10.1280.10">
    <property type="entry name" value="Di-copper center containing domain from catechol oxidase"/>
    <property type="match status" value="1"/>
</dbReference>
<dbReference type="PROSITE" id="PS00210">
    <property type="entry name" value="HEMOCYANIN_2"/>
    <property type="match status" value="1"/>
</dbReference>
<dbReference type="Gene3D" id="1.20.1370.10">
    <property type="entry name" value="Hemocyanin, N-terminal domain"/>
    <property type="match status" value="1"/>
</dbReference>
<dbReference type="Proteomes" id="UP000838878">
    <property type="component" value="Chromosome 2"/>
</dbReference>
<dbReference type="Pfam" id="PF03723">
    <property type="entry name" value="Hemocyanin_C"/>
    <property type="match status" value="1"/>
</dbReference>
<evidence type="ECO:0000259" key="3">
    <source>
        <dbReference type="Pfam" id="PF00372"/>
    </source>
</evidence>
<dbReference type="PANTHER" id="PTHR11511:SF5">
    <property type="entry name" value="FAT-BODY PROTEIN 1-RELATED"/>
    <property type="match status" value="1"/>
</dbReference>
<dbReference type="SUPFAM" id="SSF81296">
    <property type="entry name" value="E set domains"/>
    <property type="match status" value="1"/>
</dbReference>
<dbReference type="PRINTS" id="PR00187">
    <property type="entry name" value="HAEMOCYANIN"/>
</dbReference>
<comment type="similarity">
    <text evidence="2">Belongs to the hemocyanin family.</text>
</comment>
<dbReference type="InterPro" id="IPR014756">
    <property type="entry name" value="Ig_E-set"/>
</dbReference>
<evidence type="ECO:0000256" key="2">
    <source>
        <dbReference type="ARBA" id="ARBA00038082"/>
    </source>
</evidence>
<dbReference type="InterPro" id="IPR000896">
    <property type="entry name" value="Hemocyanin/hexamerin_mid_dom"/>
</dbReference>
<dbReference type="AlphaFoldDB" id="A0A8J9UV91"/>
<proteinExistence type="inferred from homology"/>
<dbReference type="SUPFAM" id="SSF48056">
    <property type="entry name" value="Di-copper centre-containing domain"/>
    <property type="match status" value="1"/>
</dbReference>
<dbReference type="EMBL" id="OV170222">
    <property type="protein sequence ID" value="CAH0720332.1"/>
    <property type="molecule type" value="Genomic_DNA"/>
</dbReference>
<evidence type="ECO:0000313" key="5">
    <source>
        <dbReference type="EMBL" id="CAH0720332.1"/>
    </source>
</evidence>
<evidence type="ECO:0000259" key="4">
    <source>
        <dbReference type="Pfam" id="PF03723"/>
    </source>
</evidence>
<evidence type="ECO:0000313" key="6">
    <source>
        <dbReference type="Proteomes" id="UP000838878"/>
    </source>
</evidence>
<dbReference type="Gene3D" id="2.60.40.1520">
    <property type="entry name" value="Hemocyanin, C-terminal domain"/>
    <property type="match status" value="1"/>
</dbReference>
<dbReference type="PANTHER" id="PTHR11511">
    <property type="entry name" value="LARVAL STORAGE PROTEIN/PHENOLOXIDASE"/>
    <property type="match status" value="1"/>
</dbReference>
<feature type="domain" description="Hemocyanin C-terminal" evidence="4">
    <location>
        <begin position="430"/>
        <end position="640"/>
    </location>
</feature>
<evidence type="ECO:0000256" key="1">
    <source>
        <dbReference type="ARBA" id="ARBA00022761"/>
    </source>
</evidence>
<feature type="domain" description="Hemocyanin middle" evidence="3">
    <location>
        <begin position="155"/>
        <end position="414"/>
    </location>
</feature>
<protein>
    <submittedName>
        <fullName evidence="5">Uncharacterized protein</fullName>
    </submittedName>
</protein>
<dbReference type="GO" id="GO:0005615">
    <property type="term" value="C:extracellular space"/>
    <property type="evidence" value="ECO:0007669"/>
    <property type="project" value="UniProtKB-ARBA"/>
</dbReference>
<dbReference type="Pfam" id="PF00372">
    <property type="entry name" value="Hemocyanin_M"/>
    <property type="match status" value="1"/>
</dbReference>
<dbReference type="PROSITE" id="PS00209">
    <property type="entry name" value="HEMOCYANIN_1"/>
    <property type="match status" value="1"/>
</dbReference>
<reference evidence="5" key="1">
    <citation type="submission" date="2021-12" db="EMBL/GenBank/DDBJ databases">
        <authorList>
            <person name="Martin H S."/>
        </authorList>
    </citation>
    <scope>NUCLEOTIDE SEQUENCE</scope>
</reference>
<dbReference type="OrthoDB" id="7457075at2759"/>
<dbReference type="InterPro" id="IPR013788">
    <property type="entry name" value="Hemocyanin/hexamerin"/>
</dbReference>
<dbReference type="InterPro" id="IPR036697">
    <property type="entry name" value="Hemocyanin_N_sf"/>
</dbReference>
<keyword evidence="1" id="KW-0758">Storage protein</keyword>
<dbReference type="InterPro" id="IPR008922">
    <property type="entry name" value="Di-copper_centre_dom_sf"/>
</dbReference>
<feature type="non-terminal residue" evidence="5">
    <location>
        <position position="656"/>
    </location>
</feature>
<dbReference type="InterPro" id="IPR037020">
    <property type="entry name" value="Hemocyanin_C_sf"/>
</dbReference>
<sequence>MLLCLLWFGMVLSAPTDELHSVINEGELTRSDDVSYMKYIIPSGYSPQKFQKSSKRHLADFVSKDNEYYQILHQHLEDGHIMKGLTFSIYDDNMREATIALFRLLQYSDDDKVNAIKEWASHNINSDVVDYAFRLVSLFRDNLSQGQVPPFMSKPNYFVNAEAITKALKLKINNGKFDVQEAQIQQFYRTDDKITINANYSGWHRWNDECKDHLDYFREDIGVNSYYYGMHLLYPFWMNKDELTGIDPKYADQYYFIHQQLMARYNLEKEHLKHFNKSADTNCYDDFIPYLTYDNGLPFSSRSSVHREWNEEYARIKSIDIAIKECITRGVIFMDNGTKVTLTEENYVDLIAKLIRANYESNQTAKIIRSLYGYGGSGYPINRYNPAPSVLHHPQTTLRDPMYWYMIQNLLKYFTDYSSSLQPFDFSKYQTEEFNILDNSFTKITTYFEFYEFNIEKLFQKDTNDHKMTPLSFSVRQKRLKHLPFTLSFTVHSQVNKTVVVKLFLGPHCEVSNCWNEFSNFFELDSFTQKLEEELNVIKWAPELSTRYSFDDHYNLEHLSLREKKYDMFKFPENMIIPKGLEQGLNLTLFVLITPISDTDDPSLSVYSSEPFGFPFHRQAFVNNSTNFNNYKFWNITIFHKENSNERNGYFSPHLN</sequence>
<accession>A0A8J9UV91</accession>
<dbReference type="GO" id="GO:0045735">
    <property type="term" value="F:nutrient reservoir activity"/>
    <property type="evidence" value="ECO:0007669"/>
    <property type="project" value="UniProtKB-KW"/>
</dbReference>